<feature type="region of interest" description="Disordered" evidence="4">
    <location>
        <begin position="280"/>
        <end position="350"/>
    </location>
</feature>
<dbReference type="Proteomes" id="UP000276834">
    <property type="component" value="Unassembled WGS sequence"/>
</dbReference>
<evidence type="ECO:0000313" key="7">
    <source>
        <dbReference type="Proteomes" id="UP000276834"/>
    </source>
</evidence>
<dbReference type="Pfam" id="PF00106">
    <property type="entry name" value="adh_short"/>
    <property type="match status" value="1"/>
</dbReference>
<comment type="similarity">
    <text evidence="1 3">Belongs to the short-chain dehydrogenases/reductases (SDR) family.</text>
</comment>
<dbReference type="AlphaFoldDB" id="A0A3L8RUZ6"/>
<feature type="compositionally biased region" description="Basic and acidic residues" evidence="4">
    <location>
        <begin position="326"/>
        <end position="347"/>
    </location>
</feature>
<accession>A0A3L8RUZ6</accession>
<dbReference type="PRINTS" id="PR00081">
    <property type="entry name" value="GDHRDH"/>
</dbReference>
<dbReference type="GO" id="GO:0008202">
    <property type="term" value="P:steroid metabolic process"/>
    <property type="evidence" value="ECO:0007669"/>
    <property type="project" value="TreeGrafter"/>
</dbReference>
<dbReference type="OrthoDB" id="5296at2759"/>
<evidence type="ECO:0000256" key="2">
    <source>
        <dbReference type="ARBA" id="ARBA00023002"/>
    </source>
</evidence>
<dbReference type="STRING" id="44316.ENSEGOP00005016192"/>
<reference evidence="6 7" key="1">
    <citation type="journal article" date="2018" name="Proc. R. Soc. B">
        <title>A non-coding region near Follistatin controls head colour polymorphism in the Gouldian finch.</title>
        <authorList>
            <person name="Toomey M.B."/>
            <person name="Marques C.I."/>
            <person name="Andrade P."/>
            <person name="Araujo P.M."/>
            <person name="Sabatino S."/>
            <person name="Gazda M.A."/>
            <person name="Afonso S."/>
            <person name="Lopes R.J."/>
            <person name="Corbo J.C."/>
            <person name="Carneiro M."/>
        </authorList>
    </citation>
    <scope>NUCLEOTIDE SEQUENCE [LARGE SCALE GENOMIC DNA]</scope>
    <source>
        <strain evidence="6">Red01</strain>
        <tissue evidence="6">Muscle</tissue>
    </source>
</reference>
<dbReference type="SUPFAM" id="SSF51735">
    <property type="entry name" value="NAD(P)-binding Rossmann-fold domains"/>
    <property type="match status" value="1"/>
</dbReference>
<dbReference type="PANTHER" id="PTHR43313">
    <property type="entry name" value="SHORT-CHAIN DEHYDROGENASE/REDUCTASE FAMILY 9C"/>
    <property type="match status" value="1"/>
</dbReference>
<dbReference type="GO" id="GO:0016491">
    <property type="term" value="F:oxidoreductase activity"/>
    <property type="evidence" value="ECO:0007669"/>
    <property type="project" value="UniProtKB-KW"/>
</dbReference>
<keyword evidence="7" id="KW-1185">Reference proteome</keyword>
<protein>
    <recommendedName>
        <fullName evidence="8">Retinol dehydrogenase 16</fullName>
    </recommendedName>
</protein>
<dbReference type="EMBL" id="QUSF01000248">
    <property type="protein sequence ID" value="RLV85347.1"/>
    <property type="molecule type" value="Genomic_DNA"/>
</dbReference>
<dbReference type="PANTHER" id="PTHR43313:SF11">
    <property type="entry name" value="RETINOL DEHYDROGENASE 16"/>
    <property type="match status" value="1"/>
</dbReference>
<organism evidence="6 7">
    <name type="scientific">Chloebia gouldiae</name>
    <name type="common">Gouldian finch</name>
    <name type="synonym">Erythrura gouldiae</name>
    <dbReference type="NCBI Taxonomy" id="44316"/>
    <lineage>
        <taxon>Eukaryota</taxon>
        <taxon>Metazoa</taxon>
        <taxon>Chordata</taxon>
        <taxon>Craniata</taxon>
        <taxon>Vertebrata</taxon>
        <taxon>Euteleostomi</taxon>
        <taxon>Archelosauria</taxon>
        <taxon>Archosauria</taxon>
        <taxon>Dinosauria</taxon>
        <taxon>Saurischia</taxon>
        <taxon>Theropoda</taxon>
        <taxon>Coelurosauria</taxon>
        <taxon>Aves</taxon>
        <taxon>Neognathae</taxon>
        <taxon>Neoaves</taxon>
        <taxon>Telluraves</taxon>
        <taxon>Australaves</taxon>
        <taxon>Passeriformes</taxon>
        <taxon>Passeroidea</taxon>
        <taxon>Passeridae</taxon>
        <taxon>Chloebia</taxon>
    </lineage>
</organism>
<feature type="chain" id="PRO_5018318800" description="Retinol dehydrogenase 16" evidence="5">
    <location>
        <begin position="21"/>
        <end position="462"/>
    </location>
</feature>
<evidence type="ECO:0000256" key="4">
    <source>
        <dbReference type="SAM" id="MobiDB-lite"/>
    </source>
</evidence>
<evidence type="ECO:0000256" key="5">
    <source>
        <dbReference type="SAM" id="SignalP"/>
    </source>
</evidence>
<keyword evidence="5" id="KW-0732">Signal</keyword>
<gene>
    <name evidence="6" type="ORF">DV515_00016063</name>
</gene>
<dbReference type="Gene3D" id="3.40.50.720">
    <property type="entry name" value="NAD(P)-binding Rossmann-like Domain"/>
    <property type="match status" value="1"/>
</dbReference>
<feature type="signal peptide" evidence="5">
    <location>
        <begin position="1"/>
        <end position="20"/>
    </location>
</feature>
<comment type="caution">
    <text evidence="6">The sequence shown here is derived from an EMBL/GenBank/DDBJ whole genome shotgun (WGS) entry which is preliminary data.</text>
</comment>
<dbReference type="PRINTS" id="PR00080">
    <property type="entry name" value="SDRFAMILY"/>
</dbReference>
<keyword evidence="2" id="KW-0560">Oxidoreductase</keyword>
<feature type="region of interest" description="Disordered" evidence="4">
    <location>
        <begin position="428"/>
        <end position="462"/>
    </location>
</feature>
<evidence type="ECO:0000256" key="1">
    <source>
        <dbReference type="ARBA" id="ARBA00006484"/>
    </source>
</evidence>
<proteinExistence type="inferred from homology"/>
<dbReference type="InterPro" id="IPR002347">
    <property type="entry name" value="SDR_fam"/>
</dbReference>
<sequence length="462" mass="49312">MWLCVVAALLGLFLLRRWHRERQAVPRLSEKHVLITGCDSGFGNLLARRLDARGLRVLAACLTDAGAAQLRAATSNRLQTVLLDVTSSKSIADVTAWVRERVGDQGLWGLVNNAGIAIPTAPNEWLTKEDFVKVLDVNLVGLVEVTLSLLPLVRQARGRVVNVASVMGPVSCISKFGVEAFSDSLRRELRPFGVQVSIIEPGGFQTGMIDPAPLLKGLVRLWERLPAEAQTAYGRRYLDKYAKSTALLHRLSSSRLSLVPDATTHALLSRCPRSRYAAGWTPGSSSCPSATARPGCPTPSLASSCPSRPAGSPDGRQSEGPVGVSHPREPPAKADPTPDRDPRDSTGRARGMRITRDLAQAVSSSPSCFPSRGIFSESILFGLESTTWPAARRVRGQACPRGSGRDVPPPPGAAALAVPALAHLCPQPRAAPRAGHGCPRREGAGERQIPGLPLPGAHFSRS</sequence>
<evidence type="ECO:0000256" key="3">
    <source>
        <dbReference type="RuleBase" id="RU000363"/>
    </source>
</evidence>
<name>A0A3L8RUZ6_CHLGU</name>
<evidence type="ECO:0000313" key="6">
    <source>
        <dbReference type="EMBL" id="RLV85347.1"/>
    </source>
</evidence>
<dbReference type="InterPro" id="IPR036291">
    <property type="entry name" value="NAD(P)-bd_dom_sf"/>
</dbReference>
<evidence type="ECO:0008006" key="8">
    <source>
        <dbReference type="Google" id="ProtNLM"/>
    </source>
</evidence>
<dbReference type="FunFam" id="3.40.50.720:FF:000074">
    <property type="entry name" value="Retinol dehydrogenase type 1"/>
    <property type="match status" value="1"/>
</dbReference>